<feature type="compositionally biased region" description="Low complexity" evidence="1">
    <location>
        <begin position="412"/>
        <end position="425"/>
    </location>
</feature>
<sequence>MPLRPAVRTGGPERGTAVPVQRQGPELTLASSADLPVRALAAVPLVPGGSVPPAGGPDAGVRPWTVAESDSPQAGPRTAPETFSLPQPSAGTLPLLGDRAPLGEQPVEPMSPAPGPPRRLGLGAPLPAPPPSVQRSASPPAPVRGRIGEPLREVLTTTAPPYEDTAPATEPPAVRPVPLREGPTTTAPPYEDKVSAAVQPVLPNALAPRTGDAVPAPAPVQRTAAGSELPVVRPVPLPPGPGVRGAVDPAIPAADGGVRADVADRAALVGERGLELRSALMPVPVQRDAAEPAASEPVVVPVRPLAPDRPKTVGIRPVPAPDARSAPAAPPVQPVAAGDPGAVAVAAGIGQRMPDGSVVFAPPAAPATHPTAPVPSATVQRSEDAHHTDPTDPPPPPPAPWPEPAPAPPPVGDAAAAAAATAPAPSSGGAESTDELVRRLIDPLSRVLRAELRLDRERAGLRLDNRY</sequence>
<accession>A0ABW0VIU4</accession>
<feature type="region of interest" description="Disordered" evidence="1">
    <location>
        <begin position="288"/>
        <end position="338"/>
    </location>
</feature>
<protein>
    <submittedName>
        <fullName evidence="2">Uncharacterized protein</fullName>
    </submittedName>
</protein>
<gene>
    <name evidence="2" type="ORF">ACFPZF_26580</name>
</gene>
<feature type="compositionally biased region" description="Low complexity" evidence="1">
    <location>
        <begin position="291"/>
        <end position="303"/>
    </location>
</feature>
<dbReference type="RefSeq" id="WP_380231915.1">
    <property type="nucleotide sequence ID" value="NZ_JBHSOC010000057.1"/>
</dbReference>
<proteinExistence type="predicted"/>
<feature type="region of interest" description="Disordered" evidence="1">
    <location>
        <begin position="50"/>
        <end position="192"/>
    </location>
</feature>
<name>A0ABW0VIU4_9ACTN</name>
<dbReference type="Proteomes" id="UP001596066">
    <property type="component" value="Unassembled WGS sequence"/>
</dbReference>
<feature type="compositionally biased region" description="Low complexity" evidence="1">
    <location>
        <begin position="358"/>
        <end position="379"/>
    </location>
</feature>
<feature type="compositionally biased region" description="Basic and acidic residues" evidence="1">
    <location>
        <begin position="381"/>
        <end position="390"/>
    </location>
</feature>
<evidence type="ECO:0000313" key="2">
    <source>
        <dbReference type="EMBL" id="MFC5644909.1"/>
    </source>
</evidence>
<feature type="compositionally biased region" description="Pro residues" evidence="1">
    <location>
        <begin position="391"/>
        <end position="411"/>
    </location>
</feature>
<feature type="region of interest" description="Disordered" evidence="1">
    <location>
        <begin position="353"/>
        <end position="435"/>
    </location>
</feature>
<evidence type="ECO:0000313" key="3">
    <source>
        <dbReference type="Proteomes" id="UP001596066"/>
    </source>
</evidence>
<dbReference type="EMBL" id="JBHSOC010000057">
    <property type="protein sequence ID" value="MFC5644909.1"/>
    <property type="molecule type" value="Genomic_DNA"/>
</dbReference>
<reference evidence="3" key="1">
    <citation type="journal article" date="2019" name="Int. J. Syst. Evol. Microbiol.">
        <title>The Global Catalogue of Microorganisms (GCM) 10K type strain sequencing project: providing services to taxonomists for standard genome sequencing and annotation.</title>
        <authorList>
            <consortium name="The Broad Institute Genomics Platform"/>
            <consortium name="The Broad Institute Genome Sequencing Center for Infectious Disease"/>
            <person name="Wu L."/>
            <person name="Ma J."/>
        </authorList>
    </citation>
    <scope>NUCLEOTIDE SEQUENCE [LARGE SCALE GENOMIC DNA]</scope>
    <source>
        <strain evidence="3">CGMCC 4.1622</strain>
    </source>
</reference>
<comment type="caution">
    <text evidence="2">The sequence shown here is derived from an EMBL/GenBank/DDBJ whole genome shotgun (WGS) entry which is preliminary data.</text>
</comment>
<feature type="region of interest" description="Disordered" evidence="1">
    <location>
        <begin position="1"/>
        <end position="24"/>
    </location>
</feature>
<evidence type="ECO:0000256" key="1">
    <source>
        <dbReference type="SAM" id="MobiDB-lite"/>
    </source>
</evidence>
<keyword evidence="3" id="KW-1185">Reference proteome</keyword>
<organism evidence="2 3">
    <name type="scientific">Kitasatospora cinereorecta</name>
    <dbReference type="NCBI Taxonomy" id="285560"/>
    <lineage>
        <taxon>Bacteria</taxon>
        <taxon>Bacillati</taxon>
        <taxon>Actinomycetota</taxon>
        <taxon>Actinomycetes</taxon>
        <taxon>Kitasatosporales</taxon>
        <taxon>Streptomycetaceae</taxon>
        <taxon>Kitasatospora</taxon>
    </lineage>
</organism>